<accession>A0A2H3D6T1</accession>
<dbReference type="STRING" id="47427.A0A2H3D6T1"/>
<dbReference type="InParanoid" id="A0A2H3D6T1"/>
<organism evidence="1 2">
    <name type="scientific">Armillaria gallica</name>
    <name type="common">Bulbous honey fungus</name>
    <name type="synonym">Armillaria bulbosa</name>
    <dbReference type="NCBI Taxonomy" id="47427"/>
    <lineage>
        <taxon>Eukaryota</taxon>
        <taxon>Fungi</taxon>
        <taxon>Dikarya</taxon>
        <taxon>Basidiomycota</taxon>
        <taxon>Agaricomycotina</taxon>
        <taxon>Agaricomycetes</taxon>
        <taxon>Agaricomycetidae</taxon>
        <taxon>Agaricales</taxon>
        <taxon>Marasmiineae</taxon>
        <taxon>Physalacriaceae</taxon>
        <taxon>Armillaria</taxon>
    </lineage>
</organism>
<evidence type="ECO:0000313" key="1">
    <source>
        <dbReference type="EMBL" id="PBK87122.1"/>
    </source>
</evidence>
<gene>
    <name evidence="1" type="ORF">ARMGADRAFT_1035015</name>
</gene>
<proteinExistence type="predicted"/>
<dbReference type="EMBL" id="KZ293680">
    <property type="protein sequence ID" value="PBK87122.1"/>
    <property type="molecule type" value="Genomic_DNA"/>
</dbReference>
<keyword evidence="2" id="KW-1185">Reference proteome</keyword>
<reference evidence="2" key="1">
    <citation type="journal article" date="2017" name="Nat. Ecol. Evol.">
        <title>Genome expansion and lineage-specific genetic innovations in the forest pathogenic fungi Armillaria.</title>
        <authorList>
            <person name="Sipos G."/>
            <person name="Prasanna A.N."/>
            <person name="Walter M.C."/>
            <person name="O'Connor E."/>
            <person name="Balint B."/>
            <person name="Krizsan K."/>
            <person name="Kiss B."/>
            <person name="Hess J."/>
            <person name="Varga T."/>
            <person name="Slot J."/>
            <person name="Riley R."/>
            <person name="Boka B."/>
            <person name="Rigling D."/>
            <person name="Barry K."/>
            <person name="Lee J."/>
            <person name="Mihaltcheva S."/>
            <person name="LaButti K."/>
            <person name="Lipzen A."/>
            <person name="Waldron R."/>
            <person name="Moloney N.M."/>
            <person name="Sperisen C."/>
            <person name="Kredics L."/>
            <person name="Vagvoelgyi C."/>
            <person name="Patrignani A."/>
            <person name="Fitzpatrick D."/>
            <person name="Nagy I."/>
            <person name="Doyle S."/>
            <person name="Anderson J.B."/>
            <person name="Grigoriev I.V."/>
            <person name="Gueldener U."/>
            <person name="Muensterkoetter M."/>
            <person name="Nagy L.G."/>
        </authorList>
    </citation>
    <scope>NUCLEOTIDE SEQUENCE [LARGE SCALE GENOMIC DNA]</scope>
    <source>
        <strain evidence="2">Ar21-2</strain>
    </source>
</reference>
<dbReference type="OrthoDB" id="10362727at2759"/>
<protein>
    <submittedName>
        <fullName evidence="1">Uncharacterized protein</fullName>
    </submittedName>
</protein>
<evidence type="ECO:0000313" key="2">
    <source>
        <dbReference type="Proteomes" id="UP000217790"/>
    </source>
</evidence>
<dbReference type="AlphaFoldDB" id="A0A2H3D6T1"/>
<sequence>MDVGPLLTSLPAADFTEPVLPGYKTFCAPNYFGQLRPTADHHKYFPCPSYIPESPGDLSISSRTTPLPGKLAYPDQETSLATIFKFSRLDANPDVLFLIAHNSTAPGVIEEFPKSLSDWKAGTVNFAFA</sequence>
<dbReference type="Proteomes" id="UP000217790">
    <property type="component" value="Unassembled WGS sequence"/>
</dbReference>
<name>A0A2H3D6T1_ARMGA</name>